<accession>A0A6P3R1H6</accession>
<dbReference type="GO" id="GO:0071944">
    <property type="term" value="C:cell periphery"/>
    <property type="evidence" value="ECO:0007669"/>
    <property type="project" value="UniProtKB-ARBA"/>
</dbReference>
<evidence type="ECO:0000256" key="5">
    <source>
        <dbReference type="ARBA" id="ARBA00022443"/>
    </source>
</evidence>
<evidence type="ECO:0000256" key="9">
    <source>
        <dbReference type="ARBA" id="ARBA00025177"/>
    </source>
</evidence>
<dbReference type="Pfam" id="PF00625">
    <property type="entry name" value="Guanylate_kin"/>
    <property type="match status" value="1"/>
</dbReference>
<dbReference type="SUPFAM" id="SSF50156">
    <property type="entry name" value="PDZ domain-like"/>
    <property type="match status" value="1"/>
</dbReference>
<dbReference type="KEGG" id="pvp:105302539"/>
<keyword evidence="15" id="KW-1185">Reference proteome</keyword>
<dbReference type="GO" id="GO:0016020">
    <property type="term" value="C:membrane"/>
    <property type="evidence" value="ECO:0007669"/>
    <property type="project" value="UniProtKB-SubCell"/>
</dbReference>
<dbReference type="InterPro" id="IPR050716">
    <property type="entry name" value="MAGUK"/>
</dbReference>
<dbReference type="InterPro" id="IPR035475">
    <property type="entry name" value="MPP1_SH3"/>
</dbReference>
<dbReference type="SMART" id="SM00326">
    <property type="entry name" value="SH3"/>
    <property type="match status" value="1"/>
</dbReference>
<dbReference type="Pfam" id="PF00595">
    <property type="entry name" value="PDZ"/>
    <property type="match status" value="1"/>
</dbReference>
<evidence type="ECO:0000256" key="8">
    <source>
        <dbReference type="ARBA" id="ARBA00023288"/>
    </source>
</evidence>
<dbReference type="FunFam" id="3.40.50.300:FF:000146">
    <property type="entry name" value="MAGUK p55 subfamily member 6 isoform X1"/>
    <property type="match status" value="1"/>
</dbReference>
<dbReference type="InterPro" id="IPR001452">
    <property type="entry name" value="SH3_domain"/>
</dbReference>
<dbReference type="Gene3D" id="3.40.50.300">
    <property type="entry name" value="P-loop containing nucleotide triphosphate hydrolases"/>
    <property type="match status" value="1"/>
</dbReference>
<dbReference type="InterPro" id="IPR008144">
    <property type="entry name" value="Guanylate_kin-like_dom"/>
</dbReference>
<evidence type="ECO:0000256" key="10">
    <source>
        <dbReference type="ARBA" id="ARBA00031599"/>
    </source>
</evidence>
<feature type="domain" description="Guanylate kinase-like" evidence="13">
    <location>
        <begin position="260"/>
        <end position="429"/>
    </location>
</feature>
<dbReference type="SUPFAM" id="SSF52540">
    <property type="entry name" value="P-loop containing nucleoside triphosphate hydrolases"/>
    <property type="match status" value="1"/>
</dbReference>
<evidence type="ECO:0000259" key="12">
    <source>
        <dbReference type="PROSITE" id="PS50002"/>
    </source>
</evidence>
<dbReference type="PANTHER" id="PTHR23122">
    <property type="entry name" value="MEMBRANE-ASSOCIATED GUANYLATE KINASE MAGUK"/>
    <property type="match status" value="1"/>
</dbReference>
<dbReference type="Gene3D" id="2.30.42.10">
    <property type="match status" value="1"/>
</dbReference>
<evidence type="ECO:0000313" key="15">
    <source>
        <dbReference type="Proteomes" id="UP000515202"/>
    </source>
</evidence>
<evidence type="ECO:0000313" key="16">
    <source>
        <dbReference type="RefSeq" id="XP_011373905.1"/>
    </source>
</evidence>
<comment type="similarity">
    <text evidence="3">Belongs to the MAGUK family.</text>
</comment>
<dbReference type="AlphaFoldDB" id="A0A6P3R1H6"/>
<keyword evidence="7" id="KW-0564">Palmitate</keyword>
<dbReference type="Pfam" id="PF07653">
    <property type="entry name" value="SH3_2"/>
    <property type="match status" value="1"/>
</dbReference>
<dbReference type="CDD" id="cd12080">
    <property type="entry name" value="SH3_MPP1"/>
    <property type="match status" value="1"/>
</dbReference>
<dbReference type="InterPro" id="IPR036028">
    <property type="entry name" value="SH3-like_dom_sf"/>
</dbReference>
<reference evidence="16" key="1">
    <citation type="submission" date="2025-08" db="UniProtKB">
        <authorList>
            <consortium name="RefSeq"/>
        </authorList>
    </citation>
    <scope>IDENTIFICATION</scope>
    <source>
        <tissue evidence="16">Kidney</tissue>
    </source>
</reference>
<evidence type="ECO:0000256" key="1">
    <source>
        <dbReference type="ARBA" id="ARBA00004370"/>
    </source>
</evidence>
<evidence type="ECO:0000256" key="6">
    <source>
        <dbReference type="ARBA" id="ARBA00023136"/>
    </source>
</evidence>
<protein>
    <recommendedName>
        <fullName evidence="4">55 kDa erythrocyte membrane protein</fullName>
    </recommendedName>
    <alternativeName>
        <fullName evidence="10">Membrane protein, palmitoylated 1</fullName>
    </alternativeName>
</protein>
<dbReference type="PROSITE" id="PS50052">
    <property type="entry name" value="GUANYLATE_KINASE_2"/>
    <property type="match status" value="1"/>
</dbReference>
<dbReference type="CDD" id="cd00071">
    <property type="entry name" value="GMPK"/>
    <property type="match status" value="1"/>
</dbReference>
<dbReference type="PROSITE" id="PS50106">
    <property type="entry name" value="PDZ"/>
    <property type="match status" value="1"/>
</dbReference>
<evidence type="ECO:0000256" key="4">
    <source>
        <dbReference type="ARBA" id="ARBA00020455"/>
    </source>
</evidence>
<sequence length="444" mass="49672">MMTLKASEGEGGGSMRTALSDLYLEHLLQKRSRPEAVSHQLNAVTEDMYTNGSAATGSPAQAKGQEVRKVRLIQFEKVTEEPMGITLKLNEKKSCTVARILHGGMIHRQGSLHVGDEILEINGTNVTNHSVDQLQKAMMFMRAQFDYDPKKDNLIPCKEAGLKFVTGDIIQIINKDDSNWWQGRVEGSAKESAGLIPSPELQEWRVASVAQSAPSEAPSCSPFGKKKKYKDKYLAKHSSIFDQLDVVSYEEVVRLPAFKRKTLVLIGASGVGRSHIKNILLSRDPEKFAYPAPYTTRPPKKSEEDGKEYHFISTEEMTRGISANEFLEFGSYQGNMFGTKFETVHQIHQQGKIAILDIEPQTLKIVRTAELSPFIVFIAPTDQGTQTEALQQLQKDSEAIRSQYAHYFDLSLVNNGVDETLKKLQEAFEQACSSPQWVPVSWVY</sequence>
<dbReference type="SMART" id="SM00072">
    <property type="entry name" value="GuKc"/>
    <property type="match status" value="1"/>
</dbReference>
<evidence type="ECO:0000256" key="3">
    <source>
        <dbReference type="ARBA" id="ARBA00007014"/>
    </source>
</evidence>
<dbReference type="FunFam" id="3.30.63.10:FF:000002">
    <property type="entry name" value="Guanylate kinase 1"/>
    <property type="match status" value="1"/>
</dbReference>
<dbReference type="PROSITE" id="PS50002">
    <property type="entry name" value="SH3"/>
    <property type="match status" value="1"/>
</dbReference>
<feature type="domain" description="PDZ" evidence="14">
    <location>
        <begin position="72"/>
        <end position="138"/>
    </location>
</feature>
<proteinExistence type="inferred from homology"/>
<dbReference type="RefSeq" id="XP_011373905.1">
    <property type="nucleotide sequence ID" value="XM_011375603.2"/>
</dbReference>
<dbReference type="InterPro" id="IPR036034">
    <property type="entry name" value="PDZ_sf"/>
</dbReference>
<dbReference type="GeneID" id="105302539"/>
<keyword evidence="6" id="KW-0472">Membrane</keyword>
<keyword evidence="5 11" id="KW-0728">SH3 domain</keyword>
<dbReference type="InterPro" id="IPR001478">
    <property type="entry name" value="PDZ"/>
</dbReference>
<feature type="domain" description="SH3" evidence="12">
    <location>
        <begin position="136"/>
        <end position="206"/>
    </location>
</feature>
<evidence type="ECO:0000256" key="11">
    <source>
        <dbReference type="PROSITE-ProRule" id="PRU00192"/>
    </source>
</evidence>
<dbReference type="CTD" id="4354"/>
<evidence type="ECO:0000256" key="2">
    <source>
        <dbReference type="ARBA" id="ARBA00004645"/>
    </source>
</evidence>
<dbReference type="Proteomes" id="UP000515202">
    <property type="component" value="Unplaced"/>
</dbReference>
<dbReference type="Gene3D" id="2.30.30.40">
    <property type="entry name" value="SH3 Domains"/>
    <property type="match status" value="1"/>
</dbReference>
<keyword evidence="8" id="KW-0449">Lipoprotein</keyword>
<comment type="subcellular location">
    <subcellularLocation>
        <location evidence="2">Cell projection</location>
        <location evidence="2">Stereocilium</location>
    </subcellularLocation>
    <subcellularLocation>
        <location evidence="1">Membrane</location>
    </subcellularLocation>
</comment>
<comment type="function">
    <text evidence="9">Essential regulator of neutrophil polarity. Regulates neutrophil polarization by regulating AKT1 phosphorylation through a mechanism that is independent of PIK3CG activity.</text>
</comment>
<organism evidence="15 16">
    <name type="scientific">Pteropus vampyrus</name>
    <name type="common">Large flying fox</name>
    <dbReference type="NCBI Taxonomy" id="132908"/>
    <lineage>
        <taxon>Eukaryota</taxon>
        <taxon>Metazoa</taxon>
        <taxon>Chordata</taxon>
        <taxon>Craniata</taxon>
        <taxon>Vertebrata</taxon>
        <taxon>Euteleostomi</taxon>
        <taxon>Mammalia</taxon>
        <taxon>Eutheria</taxon>
        <taxon>Laurasiatheria</taxon>
        <taxon>Chiroptera</taxon>
        <taxon>Yinpterochiroptera</taxon>
        <taxon>Pteropodoidea</taxon>
        <taxon>Pteropodidae</taxon>
        <taxon>Pteropodinae</taxon>
        <taxon>Pteropus</taxon>
    </lineage>
</organism>
<gene>
    <name evidence="16" type="primary">MPP1</name>
</gene>
<dbReference type="InterPro" id="IPR020590">
    <property type="entry name" value="Guanylate_kinase_CS"/>
</dbReference>
<dbReference type="SMART" id="SM00228">
    <property type="entry name" value="PDZ"/>
    <property type="match status" value="1"/>
</dbReference>
<dbReference type="GO" id="GO:0032420">
    <property type="term" value="C:stereocilium"/>
    <property type="evidence" value="ECO:0007669"/>
    <property type="project" value="UniProtKB-SubCell"/>
</dbReference>
<dbReference type="FunFam" id="2.30.30.40:FF:000135">
    <property type="entry name" value="55 kDa erythrocyte membrane protein"/>
    <property type="match status" value="1"/>
</dbReference>
<dbReference type="InterPro" id="IPR008145">
    <property type="entry name" value="GK/Ca_channel_bsu"/>
</dbReference>
<dbReference type="SUPFAM" id="SSF50044">
    <property type="entry name" value="SH3-domain"/>
    <property type="match status" value="1"/>
</dbReference>
<evidence type="ECO:0000259" key="14">
    <source>
        <dbReference type="PROSITE" id="PS50106"/>
    </source>
</evidence>
<dbReference type="PROSITE" id="PS00856">
    <property type="entry name" value="GUANYLATE_KINASE_1"/>
    <property type="match status" value="1"/>
</dbReference>
<dbReference type="InterPro" id="IPR027417">
    <property type="entry name" value="P-loop_NTPase"/>
</dbReference>
<evidence type="ECO:0000256" key="7">
    <source>
        <dbReference type="ARBA" id="ARBA00023139"/>
    </source>
</evidence>
<evidence type="ECO:0000259" key="13">
    <source>
        <dbReference type="PROSITE" id="PS50052"/>
    </source>
</evidence>
<dbReference type="OrthoDB" id="65789at2759"/>
<name>A0A6P3R1H6_PTEVA</name>